<proteinExistence type="predicted"/>
<dbReference type="AlphaFoldDB" id="A0A804NJV7"/>
<dbReference type="EnsemblPlants" id="Zm00001eb165970_T002">
    <property type="protein sequence ID" value="Zm00001eb165970_P002"/>
    <property type="gene ID" value="Zm00001eb165970"/>
</dbReference>
<keyword evidence="2" id="KW-1185">Reference proteome</keyword>
<dbReference type="Proteomes" id="UP000007305">
    <property type="component" value="Chromosome 4"/>
</dbReference>
<name>A0A804NJV7_MAIZE</name>
<dbReference type="SUPFAM" id="SSF141091">
    <property type="entry name" value="L21p-like"/>
    <property type="match status" value="1"/>
</dbReference>
<dbReference type="Gramene" id="Zm00001eb165970_T002">
    <property type="protein sequence ID" value="Zm00001eb165970_P002"/>
    <property type="gene ID" value="Zm00001eb165970"/>
</dbReference>
<accession>A0A804NJV7</accession>
<evidence type="ECO:0000313" key="2">
    <source>
        <dbReference type="Proteomes" id="UP000007305"/>
    </source>
</evidence>
<reference evidence="2" key="1">
    <citation type="journal article" date="2009" name="Science">
        <title>The B73 maize genome: complexity, diversity, and dynamics.</title>
        <authorList>
            <person name="Schnable P.S."/>
            <person name="Ware D."/>
            <person name="Fulton R.S."/>
            <person name="Stein J.C."/>
            <person name="Wei F."/>
            <person name="Pasternak S."/>
            <person name="Liang C."/>
            <person name="Zhang J."/>
            <person name="Fulton L."/>
            <person name="Graves T.A."/>
            <person name="Minx P."/>
            <person name="Reily A.D."/>
            <person name="Courtney L."/>
            <person name="Kruchowski S.S."/>
            <person name="Tomlinson C."/>
            <person name="Strong C."/>
            <person name="Delehaunty K."/>
            <person name="Fronick C."/>
            <person name="Courtney B."/>
            <person name="Rock S.M."/>
            <person name="Belter E."/>
            <person name="Du F."/>
            <person name="Kim K."/>
            <person name="Abbott R.M."/>
            <person name="Cotton M."/>
            <person name="Levy A."/>
            <person name="Marchetto P."/>
            <person name="Ochoa K."/>
            <person name="Jackson S.M."/>
            <person name="Gillam B."/>
            <person name="Chen W."/>
            <person name="Yan L."/>
            <person name="Higginbotham J."/>
            <person name="Cardenas M."/>
            <person name="Waligorski J."/>
            <person name="Applebaum E."/>
            <person name="Phelps L."/>
            <person name="Falcone J."/>
            <person name="Kanchi K."/>
            <person name="Thane T."/>
            <person name="Scimone A."/>
            <person name="Thane N."/>
            <person name="Henke J."/>
            <person name="Wang T."/>
            <person name="Ruppert J."/>
            <person name="Shah N."/>
            <person name="Rotter K."/>
            <person name="Hodges J."/>
            <person name="Ingenthron E."/>
            <person name="Cordes M."/>
            <person name="Kohlberg S."/>
            <person name="Sgro J."/>
            <person name="Delgado B."/>
            <person name="Mead K."/>
            <person name="Chinwalla A."/>
            <person name="Leonard S."/>
            <person name="Crouse K."/>
            <person name="Collura K."/>
            <person name="Kudrna D."/>
            <person name="Currie J."/>
            <person name="He R."/>
            <person name="Angelova A."/>
            <person name="Rajasekar S."/>
            <person name="Mueller T."/>
            <person name="Lomeli R."/>
            <person name="Scara G."/>
            <person name="Ko A."/>
            <person name="Delaney K."/>
            <person name="Wissotski M."/>
            <person name="Lopez G."/>
            <person name="Campos D."/>
            <person name="Braidotti M."/>
            <person name="Ashley E."/>
            <person name="Golser W."/>
            <person name="Kim H."/>
            <person name="Lee S."/>
            <person name="Lin J."/>
            <person name="Dujmic Z."/>
            <person name="Kim W."/>
            <person name="Talag J."/>
            <person name="Zuccolo A."/>
            <person name="Fan C."/>
            <person name="Sebastian A."/>
            <person name="Kramer M."/>
            <person name="Spiegel L."/>
            <person name="Nascimento L."/>
            <person name="Zutavern T."/>
            <person name="Miller B."/>
            <person name="Ambroise C."/>
            <person name="Muller S."/>
            <person name="Spooner W."/>
            <person name="Narechania A."/>
            <person name="Ren L."/>
            <person name="Wei S."/>
            <person name="Kumari S."/>
            <person name="Faga B."/>
            <person name="Levy M.J."/>
            <person name="McMahan L."/>
            <person name="Van Buren P."/>
            <person name="Vaughn M.W."/>
            <person name="Ying K."/>
            <person name="Yeh C.-T."/>
            <person name="Emrich S.J."/>
            <person name="Jia Y."/>
            <person name="Kalyanaraman A."/>
            <person name="Hsia A.-P."/>
            <person name="Barbazuk W.B."/>
            <person name="Baucom R.S."/>
            <person name="Brutnell T.P."/>
            <person name="Carpita N.C."/>
            <person name="Chaparro C."/>
            <person name="Chia J.-M."/>
            <person name="Deragon J.-M."/>
            <person name="Estill J.C."/>
            <person name="Fu Y."/>
            <person name="Jeddeloh J.A."/>
            <person name="Han Y."/>
            <person name="Lee H."/>
            <person name="Li P."/>
            <person name="Lisch D.R."/>
            <person name="Liu S."/>
            <person name="Liu Z."/>
            <person name="Nagel D.H."/>
            <person name="McCann M.C."/>
            <person name="SanMiguel P."/>
            <person name="Myers A.M."/>
            <person name="Nettleton D."/>
            <person name="Nguyen J."/>
            <person name="Penning B.W."/>
            <person name="Ponnala L."/>
            <person name="Schneider K.L."/>
            <person name="Schwartz D.C."/>
            <person name="Sharma A."/>
            <person name="Soderlund C."/>
            <person name="Springer N.M."/>
            <person name="Sun Q."/>
            <person name="Wang H."/>
            <person name="Waterman M."/>
            <person name="Westerman R."/>
            <person name="Wolfgruber T.K."/>
            <person name="Yang L."/>
            <person name="Yu Y."/>
            <person name="Zhang L."/>
            <person name="Zhou S."/>
            <person name="Zhu Q."/>
            <person name="Bennetzen J.L."/>
            <person name="Dawe R.K."/>
            <person name="Jiang J."/>
            <person name="Jiang N."/>
            <person name="Presting G.G."/>
            <person name="Wessler S.R."/>
            <person name="Aluru S."/>
            <person name="Martienssen R.A."/>
            <person name="Clifton S.W."/>
            <person name="McCombie W.R."/>
            <person name="Wing R.A."/>
            <person name="Wilson R.K."/>
        </authorList>
    </citation>
    <scope>NUCLEOTIDE SEQUENCE [LARGE SCALE GENOMIC DNA]</scope>
    <source>
        <strain evidence="2">cv. B73</strain>
    </source>
</reference>
<reference evidence="1" key="3">
    <citation type="submission" date="2021-05" db="UniProtKB">
        <authorList>
            <consortium name="EnsemblPlants"/>
        </authorList>
    </citation>
    <scope>IDENTIFICATION</scope>
    <source>
        <strain evidence="1">cv. B73</strain>
    </source>
</reference>
<protein>
    <submittedName>
        <fullName evidence="1">Uncharacterized protein</fullName>
    </submittedName>
</protein>
<dbReference type="InterPro" id="IPR036164">
    <property type="entry name" value="bL21-like_sf"/>
</dbReference>
<organism evidence="1 2">
    <name type="scientific">Zea mays</name>
    <name type="common">Maize</name>
    <dbReference type="NCBI Taxonomy" id="4577"/>
    <lineage>
        <taxon>Eukaryota</taxon>
        <taxon>Viridiplantae</taxon>
        <taxon>Streptophyta</taxon>
        <taxon>Embryophyta</taxon>
        <taxon>Tracheophyta</taxon>
        <taxon>Spermatophyta</taxon>
        <taxon>Magnoliopsida</taxon>
        <taxon>Liliopsida</taxon>
        <taxon>Poales</taxon>
        <taxon>Poaceae</taxon>
        <taxon>PACMAD clade</taxon>
        <taxon>Panicoideae</taxon>
        <taxon>Andropogonodae</taxon>
        <taxon>Andropogoneae</taxon>
        <taxon>Tripsacinae</taxon>
        <taxon>Zea</taxon>
    </lineage>
</organism>
<sequence length="93" mass="9911">MAGRCPCLRHRAERRPQGGCHRGCRLHLVAAIGEALGGASGQPAARSHILVLNRVLMLGSQAQTVIGRPILPDAVVHAVVEEHYRAACMMPVS</sequence>
<reference evidence="1" key="2">
    <citation type="submission" date="2019-07" db="EMBL/GenBank/DDBJ databases">
        <authorList>
            <person name="Seetharam A."/>
            <person name="Woodhouse M."/>
            <person name="Cannon E."/>
        </authorList>
    </citation>
    <scope>NUCLEOTIDE SEQUENCE [LARGE SCALE GENOMIC DNA]</scope>
    <source>
        <strain evidence="1">cv. B73</strain>
    </source>
</reference>
<dbReference type="InParanoid" id="A0A804NJV7"/>
<evidence type="ECO:0000313" key="1">
    <source>
        <dbReference type="EnsemblPlants" id="Zm00001eb165970_P002"/>
    </source>
</evidence>